<feature type="compositionally biased region" description="Polar residues" evidence="1">
    <location>
        <begin position="22"/>
        <end position="36"/>
    </location>
</feature>
<protein>
    <submittedName>
        <fullName evidence="2">Uncharacterized protein</fullName>
    </submittedName>
</protein>
<feature type="compositionally biased region" description="Acidic residues" evidence="1">
    <location>
        <begin position="40"/>
        <end position="59"/>
    </location>
</feature>
<keyword evidence="3" id="KW-1185">Reference proteome</keyword>
<dbReference type="Proteomes" id="UP000749646">
    <property type="component" value="Unassembled WGS sequence"/>
</dbReference>
<comment type="caution">
    <text evidence="2">The sequence shown here is derived from an EMBL/GenBank/DDBJ whole genome shotgun (WGS) entry which is preliminary data.</text>
</comment>
<accession>A0A9P6IJL7</accession>
<feature type="non-terminal residue" evidence="2">
    <location>
        <position position="1"/>
    </location>
</feature>
<dbReference type="EMBL" id="JAAAHW010010547">
    <property type="protein sequence ID" value="KAF9924879.1"/>
    <property type="molecule type" value="Genomic_DNA"/>
</dbReference>
<proteinExistence type="predicted"/>
<dbReference type="AlphaFoldDB" id="A0A9P6IJL7"/>
<sequence>PVYPVSSSRQPIYVDPKVQHVNHGQIQSQSHNQSQGLEKGEEEEEEDVGYDIEETEESYELQQPIGEDVDLFRKRILDDLREEEELRQSDEELLNHRRLSKRRRVELPSESQ</sequence>
<evidence type="ECO:0000313" key="2">
    <source>
        <dbReference type="EMBL" id="KAF9924879.1"/>
    </source>
</evidence>
<reference evidence="2" key="1">
    <citation type="journal article" date="2020" name="Fungal Divers.">
        <title>Resolving the Mortierellaceae phylogeny through synthesis of multi-gene phylogenetics and phylogenomics.</title>
        <authorList>
            <person name="Vandepol N."/>
            <person name="Liber J."/>
            <person name="Desiro A."/>
            <person name="Na H."/>
            <person name="Kennedy M."/>
            <person name="Barry K."/>
            <person name="Grigoriev I.V."/>
            <person name="Miller A.N."/>
            <person name="O'Donnell K."/>
            <person name="Stajich J.E."/>
            <person name="Bonito G."/>
        </authorList>
    </citation>
    <scope>NUCLEOTIDE SEQUENCE</scope>
    <source>
        <strain evidence="2">MES-2147</strain>
    </source>
</reference>
<evidence type="ECO:0000313" key="3">
    <source>
        <dbReference type="Proteomes" id="UP000749646"/>
    </source>
</evidence>
<gene>
    <name evidence="2" type="ORF">BGZ65_008095</name>
</gene>
<evidence type="ECO:0000256" key="1">
    <source>
        <dbReference type="SAM" id="MobiDB-lite"/>
    </source>
</evidence>
<feature type="region of interest" description="Disordered" evidence="1">
    <location>
        <begin position="18"/>
        <end position="65"/>
    </location>
</feature>
<organism evidence="2 3">
    <name type="scientific">Modicella reniformis</name>
    <dbReference type="NCBI Taxonomy" id="1440133"/>
    <lineage>
        <taxon>Eukaryota</taxon>
        <taxon>Fungi</taxon>
        <taxon>Fungi incertae sedis</taxon>
        <taxon>Mucoromycota</taxon>
        <taxon>Mortierellomycotina</taxon>
        <taxon>Mortierellomycetes</taxon>
        <taxon>Mortierellales</taxon>
        <taxon>Mortierellaceae</taxon>
        <taxon>Modicella</taxon>
    </lineage>
</organism>
<name>A0A9P6IJL7_9FUNG</name>